<feature type="domain" description="Glycosyltransferase 2-like" evidence="2">
    <location>
        <begin position="7"/>
        <end position="138"/>
    </location>
</feature>
<comment type="caution">
    <text evidence="3">The sequence shown here is derived from an EMBL/GenBank/DDBJ whole genome shotgun (WGS) entry which is preliminary data.</text>
</comment>
<proteinExistence type="inferred from homology"/>
<name>A0A0R1XL56_9LACO</name>
<reference evidence="3 4" key="1">
    <citation type="journal article" date="2015" name="Genome Announc.">
        <title>Expanding the biotechnology potential of lactobacilli through comparative genomics of 213 strains and associated genera.</title>
        <authorList>
            <person name="Sun Z."/>
            <person name="Harris H.M."/>
            <person name="McCann A."/>
            <person name="Guo C."/>
            <person name="Argimon S."/>
            <person name="Zhang W."/>
            <person name="Yang X."/>
            <person name="Jeffery I.B."/>
            <person name="Cooney J.C."/>
            <person name="Kagawa T.F."/>
            <person name="Liu W."/>
            <person name="Song Y."/>
            <person name="Salvetti E."/>
            <person name="Wrobel A."/>
            <person name="Rasinkangas P."/>
            <person name="Parkhill J."/>
            <person name="Rea M.C."/>
            <person name="O'Sullivan O."/>
            <person name="Ritari J."/>
            <person name="Douillard F.P."/>
            <person name="Paul Ross R."/>
            <person name="Yang R."/>
            <person name="Briner A.E."/>
            <person name="Felis G.E."/>
            <person name="de Vos W.M."/>
            <person name="Barrangou R."/>
            <person name="Klaenhammer T.R."/>
            <person name="Caufield P.W."/>
            <person name="Cui Y."/>
            <person name="Zhang H."/>
            <person name="O'Toole P.W."/>
        </authorList>
    </citation>
    <scope>NUCLEOTIDE SEQUENCE [LARGE SCALE GENOMIC DNA]</scope>
    <source>
        <strain evidence="3 4">DSM 16991</strain>
    </source>
</reference>
<dbReference type="InterPro" id="IPR029044">
    <property type="entry name" value="Nucleotide-diphossugar_trans"/>
</dbReference>
<dbReference type="OrthoDB" id="396512at2"/>
<dbReference type="CDD" id="cd06423">
    <property type="entry name" value="CESA_like"/>
    <property type="match status" value="1"/>
</dbReference>
<comment type="similarity">
    <text evidence="1">Belongs to the glycosyltransferase 2 family.</text>
</comment>
<dbReference type="RefSeq" id="WP_027828549.1">
    <property type="nucleotide sequence ID" value="NZ_AUEH01000022.1"/>
</dbReference>
<dbReference type="Proteomes" id="UP000050949">
    <property type="component" value="Unassembled WGS sequence"/>
</dbReference>
<gene>
    <name evidence="3" type="ORF">FC91_GL001720</name>
</gene>
<dbReference type="SUPFAM" id="SSF53448">
    <property type="entry name" value="Nucleotide-diphospho-sugar transferases"/>
    <property type="match status" value="1"/>
</dbReference>
<dbReference type="InterPro" id="IPR050834">
    <property type="entry name" value="Glycosyltransf_2"/>
</dbReference>
<dbReference type="eggNOG" id="COG1215">
    <property type="taxonomic scope" value="Bacteria"/>
</dbReference>
<evidence type="ECO:0000259" key="2">
    <source>
        <dbReference type="Pfam" id="PF00535"/>
    </source>
</evidence>
<protein>
    <recommendedName>
        <fullName evidence="2">Glycosyltransferase 2-like domain-containing protein</fullName>
    </recommendedName>
</protein>
<accession>A0A0R1XL56</accession>
<evidence type="ECO:0000313" key="4">
    <source>
        <dbReference type="Proteomes" id="UP000050949"/>
    </source>
</evidence>
<sequence>MADQLISLIMPVYNDEDTVLATLRSIITQDYRQWELIVINDGSTDRTPQLLGKFIADHPTAPITIINQENADQLNAIIAGINLIRGDLVYIIHGDDLLADDGALARMNASMQDPDLDGAMADLLTIDHDGREVGRQTVQKYAVAPYIVGQQTLWLGRNLFVDFAIWRTRVFCDSVQANYLTWNTVAWLDCRVTPPRQLRIANAPQPFIRYRVGDGHYIDNPIGILNVINGELRTLVSLLASYRAPNYAQQYRRFRLANKLHLLNYYRPRIKPEQTPRNEVAGIIRLALSKYPQLPTNPYTPALIGFYAARGERTIHFSLPSDFTVWYGKDMRVFNTAMQSDELPDTYGELFTQMIHGFTTMIVPAGQGLMMQDVLHFLNIWPYVTVKEEQV</sequence>
<dbReference type="Pfam" id="PF00535">
    <property type="entry name" value="Glycos_transf_2"/>
    <property type="match status" value="1"/>
</dbReference>
<dbReference type="PATRIC" id="fig|1122147.4.peg.1778"/>
<dbReference type="Gene3D" id="3.90.550.10">
    <property type="entry name" value="Spore Coat Polysaccharide Biosynthesis Protein SpsA, Chain A"/>
    <property type="match status" value="1"/>
</dbReference>
<evidence type="ECO:0000313" key="3">
    <source>
        <dbReference type="EMBL" id="KRM28635.1"/>
    </source>
</evidence>
<dbReference type="AlphaFoldDB" id="A0A0R1XL56"/>
<dbReference type="PANTHER" id="PTHR43685">
    <property type="entry name" value="GLYCOSYLTRANSFERASE"/>
    <property type="match status" value="1"/>
</dbReference>
<dbReference type="EMBL" id="AZFW01000030">
    <property type="protein sequence ID" value="KRM28635.1"/>
    <property type="molecule type" value="Genomic_DNA"/>
</dbReference>
<dbReference type="InterPro" id="IPR001173">
    <property type="entry name" value="Glyco_trans_2-like"/>
</dbReference>
<evidence type="ECO:0000256" key="1">
    <source>
        <dbReference type="ARBA" id="ARBA00006739"/>
    </source>
</evidence>
<dbReference type="PANTHER" id="PTHR43685:SF11">
    <property type="entry name" value="GLYCOSYLTRANSFERASE TAGX-RELATED"/>
    <property type="match status" value="1"/>
</dbReference>
<organism evidence="3 4">
    <name type="scientific">Schleiferilactobacillus harbinensis DSM 16991</name>
    <dbReference type="NCBI Taxonomy" id="1122147"/>
    <lineage>
        <taxon>Bacteria</taxon>
        <taxon>Bacillati</taxon>
        <taxon>Bacillota</taxon>
        <taxon>Bacilli</taxon>
        <taxon>Lactobacillales</taxon>
        <taxon>Lactobacillaceae</taxon>
        <taxon>Schleiferilactobacillus</taxon>
    </lineage>
</organism>